<reference evidence="8 9" key="1">
    <citation type="journal article" date="2015" name="Sci. Rep.">
        <title>Chromosome-level genome map provides insights into diverse defense mechanisms in the medicinal fungus Ganoderma sinense.</title>
        <authorList>
            <person name="Zhu Y."/>
            <person name="Xu J."/>
            <person name="Sun C."/>
            <person name="Zhou S."/>
            <person name="Xu H."/>
            <person name="Nelson D.R."/>
            <person name="Qian J."/>
            <person name="Song J."/>
            <person name="Luo H."/>
            <person name="Xiang L."/>
            <person name="Li Y."/>
            <person name="Xu Z."/>
            <person name="Ji A."/>
            <person name="Wang L."/>
            <person name="Lu S."/>
            <person name="Hayward A."/>
            <person name="Sun W."/>
            <person name="Li X."/>
            <person name="Schwartz D.C."/>
            <person name="Wang Y."/>
            <person name="Chen S."/>
        </authorList>
    </citation>
    <scope>NUCLEOTIDE SEQUENCE [LARGE SCALE GENOMIC DNA]</scope>
    <source>
        <strain evidence="8 9">ZZ0214-1</strain>
    </source>
</reference>
<dbReference type="GO" id="GO:0005829">
    <property type="term" value="C:cytosol"/>
    <property type="evidence" value="ECO:0007669"/>
    <property type="project" value="GOC"/>
</dbReference>
<dbReference type="GO" id="GO:0032456">
    <property type="term" value="P:endocytic recycling"/>
    <property type="evidence" value="ECO:0007669"/>
    <property type="project" value="TreeGrafter"/>
</dbReference>
<comment type="caution">
    <text evidence="8">The sequence shown here is derived from an EMBL/GenBank/DDBJ whole genome shotgun (WGS) entry which is preliminary data.</text>
</comment>
<organism evidence="8 9">
    <name type="scientific">Ganoderma sinense ZZ0214-1</name>
    <dbReference type="NCBI Taxonomy" id="1077348"/>
    <lineage>
        <taxon>Eukaryota</taxon>
        <taxon>Fungi</taxon>
        <taxon>Dikarya</taxon>
        <taxon>Basidiomycota</taxon>
        <taxon>Agaricomycotina</taxon>
        <taxon>Agaricomycetes</taxon>
        <taxon>Polyporales</taxon>
        <taxon>Polyporaceae</taxon>
        <taxon>Ganoderma</taxon>
    </lineage>
</organism>
<dbReference type="GO" id="GO:0015031">
    <property type="term" value="P:protein transport"/>
    <property type="evidence" value="ECO:0007669"/>
    <property type="project" value="UniProtKB-KW"/>
</dbReference>
<evidence type="ECO:0000256" key="3">
    <source>
        <dbReference type="ARBA" id="ARBA00022448"/>
    </source>
</evidence>
<evidence type="ECO:0000259" key="7">
    <source>
        <dbReference type="Pfam" id="PF20655"/>
    </source>
</evidence>
<dbReference type="PANTHER" id="PTHR14190">
    <property type="entry name" value="SUPPRESSOR OF ACTIN MUTATIONS 2/VACUOLAR PROTEIN SORTING 52"/>
    <property type="match status" value="1"/>
</dbReference>
<evidence type="ECO:0000259" key="6">
    <source>
        <dbReference type="Pfam" id="PF04129"/>
    </source>
</evidence>
<dbReference type="STRING" id="1077348.A0A2G8STZ0"/>
<evidence type="ECO:0000256" key="1">
    <source>
        <dbReference type="ARBA" id="ARBA00004601"/>
    </source>
</evidence>
<keyword evidence="5" id="KW-0333">Golgi apparatus</keyword>
<dbReference type="PANTHER" id="PTHR14190:SF7">
    <property type="entry name" value="VACUOLAR PROTEIN SORTING-ASSOCIATED PROTEIN 52 HOMOLOG"/>
    <property type="match status" value="1"/>
</dbReference>
<dbReference type="AlphaFoldDB" id="A0A2G8STZ0"/>
<dbReference type="OrthoDB" id="19482at2759"/>
<dbReference type="InterPro" id="IPR007258">
    <property type="entry name" value="Vps52"/>
</dbReference>
<gene>
    <name evidence="8" type="ORF">GSI_00730</name>
</gene>
<keyword evidence="3" id="KW-0813">Transport</keyword>
<dbReference type="GO" id="GO:0019905">
    <property type="term" value="F:syntaxin binding"/>
    <property type="evidence" value="ECO:0007669"/>
    <property type="project" value="TreeGrafter"/>
</dbReference>
<sequence length="549" mass="61531">MCLEDQLRARDFVELHDQVQTSVNLLDSLEGFLSTFQKDLSAVSGQISNLQDRSKEIDNRLKGRRKIEKPLSNLIIDLSIPPTLATLILDTHVDDTWIPAIVEFERHLDTLKLRVRVKAARDLSEVAEGLRIVAATKLRTFFLSMLEPIRTSMTTNLQMIQSSVWMKYRPLFIFLQRHASNVASEVQRAYVSTVRTFYETGFRRYLRGLGWVKARTVEKSEGIASGLESSPQGFDYDTSRLAYARVDGPSVTMAYMTEDKTHKEPLEALVRSALMVLVDNATAEYVFITSFFANEPRLSQGRDGLGSAMSPPILSPTYGEFDELRSEVGSESVSPRTRPVSIHGVIQAAVSHEQSVKEEQAALNAVWKQVMDPVLDYCQTFVTNAIDPAPPVIPLLTIIRLTEDVVAEVQRRGCGPLETYIFTLRLKMWPVFQKLMAEHVDALKKFAEGAASAGYFRRGGTTDATVSNICRRYVILFNSFVALTDQPEETMIFSNLLRLRQELSKSIATHTDKLGDPVAKASAQSTFYEQLLQGLSVGILRSLTAFSRS</sequence>
<accession>A0A2G8STZ0</accession>
<evidence type="ECO:0000256" key="2">
    <source>
        <dbReference type="ARBA" id="ARBA00008180"/>
    </source>
</evidence>
<feature type="domain" description="Vps52 C-terminal" evidence="7">
    <location>
        <begin position="364"/>
        <end position="514"/>
    </location>
</feature>
<comment type="subcellular location">
    <subcellularLocation>
        <location evidence="1">Golgi apparatus</location>
        <location evidence="1">trans-Golgi network</location>
    </subcellularLocation>
</comment>
<dbReference type="GO" id="GO:0042147">
    <property type="term" value="P:retrograde transport, endosome to Golgi"/>
    <property type="evidence" value="ECO:0007669"/>
    <property type="project" value="TreeGrafter"/>
</dbReference>
<proteinExistence type="inferred from homology"/>
<protein>
    <submittedName>
        <fullName evidence="8">Uncharacterized protein</fullName>
    </submittedName>
</protein>
<feature type="domain" description="Vps52 C-terminal" evidence="7">
    <location>
        <begin position="250"/>
        <end position="293"/>
    </location>
</feature>
<dbReference type="InterPro" id="IPR048361">
    <property type="entry name" value="Vps52_C"/>
</dbReference>
<dbReference type="EMBL" id="AYKW01000001">
    <property type="protein sequence ID" value="PIL37038.1"/>
    <property type="molecule type" value="Genomic_DNA"/>
</dbReference>
<dbReference type="GO" id="GO:0000938">
    <property type="term" value="C:GARP complex"/>
    <property type="evidence" value="ECO:0007669"/>
    <property type="project" value="TreeGrafter"/>
</dbReference>
<keyword evidence="9" id="KW-1185">Reference proteome</keyword>
<dbReference type="InterPro" id="IPR048319">
    <property type="entry name" value="Vps52_CC"/>
</dbReference>
<comment type="similarity">
    <text evidence="2">Belongs to the VPS52 family.</text>
</comment>
<evidence type="ECO:0000313" key="8">
    <source>
        <dbReference type="EMBL" id="PIL37038.1"/>
    </source>
</evidence>
<evidence type="ECO:0000256" key="5">
    <source>
        <dbReference type="ARBA" id="ARBA00023034"/>
    </source>
</evidence>
<dbReference type="Pfam" id="PF04129">
    <property type="entry name" value="Vps52_CC"/>
    <property type="match status" value="1"/>
</dbReference>
<evidence type="ECO:0000256" key="4">
    <source>
        <dbReference type="ARBA" id="ARBA00022927"/>
    </source>
</evidence>
<evidence type="ECO:0000313" key="9">
    <source>
        <dbReference type="Proteomes" id="UP000230002"/>
    </source>
</evidence>
<name>A0A2G8STZ0_9APHY</name>
<dbReference type="Pfam" id="PF20655">
    <property type="entry name" value="Vps52_C"/>
    <property type="match status" value="2"/>
</dbReference>
<keyword evidence="4" id="KW-0653">Protein transport</keyword>
<feature type="domain" description="Vps52 coiled-coil" evidence="6">
    <location>
        <begin position="11"/>
        <end position="175"/>
    </location>
</feature>
<dbReference type="Proteomes" id="UP000230002">
    <property type="component" value="Unassembled WGS sequence"/>
</dbReference>
<dbReference type="GO" id="GO:0006896">
    <property type="term" value="P:Golgi to vacuole transport"/>
    <property type="evidence" value="ECO:0007669"/>
    <property type="project" value="TreeGrafter"/>
</dbReference>